<gene>
    <name evidence="1" type="ORF">ERS686654_01387</name>
</gene>
<sequence length="43" mass="4556">MCGGSVSFKNTGASDIDGRVFGVKSVSHSLNSSGYTIEVEFER</sequence>
<dbReference type="Proteomes" id="UP000052237">
    <property type="component" value="Unassembled WGS sequence"/>
</dbReference>
<dbReference type="EMBL" id="FAVB01000003">
    <property type="protein sequence ID" value="CUU83181.1"/>
    <property type="molecule type" value="Genomic_DNA"/>
</dbReference>
<comment type="caution">
    <text evidence="1">The sequence shown here is derived from an EMBL/GenBank/DDBJ whole genome shotgun (WGS) entry which is preliminary data.</text>
</comment>
<proteinExistence type="predicted"/>
<keyword evidence="2" id="KW-1185">Reference proteome</keyword>
<organism evidence="1 2">
    <name type="scientific">Campylobacter hyointestinalis subsp. hyointestinalis</name>
    <dbReference type="NCBI Taxonomy" id="91352"/>
    <lineage>
        <taxon>Bacteria</taxon>
        <taxon>Pseudomonadati</taxon>
        <taxon>Campylobacterota</taxon>
        <taxon>Epsilonproteobacteria</taxon>
        <taxon>Campylobacterales</taxon>
        <taxon>Campylobacteraceae</taxon>
        <taxon>Campylobacter</taxon>
    </lineage>
</organism>
<dbReference type="AlphaFoldDB" id="A0A0S4SC83"/>
<evidence type="ECO:0000313" key="1">
    <source>
        <dbReference type="EMBL" id="CUU83181.1"/>
    </source>
</evidence>
<name>A0A0S4SC83_CAMHY</name>
<accession>A0A0S4SC83</accession>
<protein>
    <submittedName>
        <fullName evidence="1">Uncharacterized protein</fullName>
    </submittedName>
</protein>
<reference evidence="1 2" key="1">
    <citation type="submission" date="2015-11" db="EMBL/GenBank/DDBJ databases">
        <authorList>
            <consortium name="Pathogen Informatics"/>
        </authorList>
    </citation>
    <scope>NUCLEOTIDE SEQUENCE [LARGE SCALE GENOMIC DNA]</scope>
    <source>
        <strain evidence="1 2">006A-0059</strain>
    </source>
</reference>
<evidence type="ECO:0000313" key="2">
    <source>
        <dbReference type="Proteomes" id="UP000052237"/>
    </source>
</evidence>